<dbReference type="EMBL" id="MDYN01000003">
    <property type="protein sequence ID" value="OQD88660.1"/>
    <property type="molecule type" value="Genomic_DNA"/>
</dbReference>
<evidence type="ECO:0000313" key="7">
    <source>
        <dbReference type="Proteomes" id="UP000191672"/>
    </source>
</evidence>
<feature type="domain" description="Carbohydrate kinase FGGY C-terminal" evidence="5">
    <location>
        <begin position="303"/>
        <end position="515"/>
    </location>
</feature>
<name>A0A1V6QHG1_9EURO</name>
<dbReference type="GO" id="GO:0019150">
    <property type="term" value="F:D-ribulokinase activity"/>
    <property type="evidence" value="ECO:0007669"/>
    <property type="project" value="TreeGrafter"/>
</dbReference>
<gene>
    <name evidence="6" type="ORF">PENANT_c003G05846</name>
</gene>
<dbReference type="InterPro" id="IPR018484">
    <property type="entry name" value="FGGY_N"/>
</dbReference>
<protein>
    <recommendedName>
        <fullName evidence="8">Carbohydrate kinase FGGY C-terminal domain-containing protein</fullName>
    </recommendedName>
</protein>
<dbReference type="Gene3D" id="3.30.420.40">
    <property type="match status" value="1"/>
</dbReference>
<comment type="caution">
    <text evidence="6">The sequence shown here is derived from an EMBL/GenBank/DDBJ whole genome shotgun (WGS) entry which is preliminary data.</text>
</comment>
<dbReference type="STRING" id="416450.A0A1V6QHG1"/>
<dbReference type="AlphaFoldDB" id="A0A1V6QHG1"/>
<dbReference type="PANTHER" id="PTHR43435">
    <property type="entry name" value="RIBULOKINASE"/>
    <property type="match status" value="1"/>
</dbReference>
<proteinExistence type="inferred from homology"/>
<dbReference type="OrthoDB" id="203824at2759"/>
<evidence type="ECO:0000256" key="3">
    <source>
        <dbReference type="ARBA" id="ARBA00022777"/>
    </source>
</evidence>
<dbReference type="CDD" id="cd07782">
    <property type="entry name" value="ASKHA_NBD_FGGY_D-RBK"/>
    <property type="match status" value="1"/>
</dbReference>
<keyword evidence="2" id="KW-0808">Transferase</keyword>
<dbReference type="GO" id="GO:0005737">
    <property type="term" value="C:cytoplasm"/>
    <property type="evidence" value="ECO:0007669"/>
    <property type="project" value="TreeGrafter"/>
</dbReference>
<evidence type="ECO:0000259" key="4">
    <source>
        <dbReference type="Pfam" id="PF00370"/>
    </source>
</evidence>
<dbReference type="Gene3D" id="1.20.58.2240">
    <property type="match status" value="1"/>
</dbReference>
<dbReference type="InterPro" id="IPR000577">
    <property type="entry name" value="Carb_kinase_FGGY"/>
</dbReference>
<dbReference type="Pfam" id="PF00370">
    <property type="entry name" value="FGGY_N"/>
    <property type="match status" value="1"/>
</dbReference>
<organism evidence="6 7">
    <name type="scientific">Penicillium antarcticum</name>
    <dbReference type="NCBI Taxonomy" id="416450"/>
    <lineage>
        <taxon>Eukaryota</taxon>
        <taxon>Fungi</taxon>
        <taxon>Dikarya</taxon>
        <taxon>Ascomycota</taxon>
        <taxon>Pezizomycotina</taxon>
        <taxon>Eurotiomycetes</taxon>
        <taxon>Eurotiomycetidae</taxon>
        <taxon>Eurotiales</taxon>
        <taxon>Aspergillaceae</taxon>
        <taxon>Penicillium</taxon>
    </lineage>
</organism>
<dbReference type="InterPro" id="IPR043129">
    <property type="entry name" value="ATPase_NBD"/>
</dbReference>
<keyword evidence="7" id="KW-1185">Reference proteome</keyword>
<dbReference type="GO" id="GO:0019321">
    <property type="term" value="P:pentose metabolic process"/>
    <property type="evidence" value="ECO:0007669"/>
    <property type="project" value="TreeGrafter"/>
</dbReference>
<evidence type="ECO:0000256" key="2">
    <source>
        <dbReference type="ARBA" id="ARBA00022679"/>
    </source>
</evidence>
<dbReference type="InterPro" id="IPR006003">
    <property type="entry name" value="FGGY_RbtK-like"/>
</dbReference>
<keyword evidence="3" id="KW-0418">Kinase</keyword>
<dbReference type="InterPro" id="IPR018485">
    <property type="entry name" value="FGGY_C"/>
</dbReference>
<reference evidence="7" key="1">
    <citation type="journal article" date="2017" name="Nat. Microbiol.">
        <title>Global analysis of biosynthetic gene clusters reveals vast potential of secondary metabolite production in Penicillium species.</title>
        <authorList>
            <person name="Nielsen J.C."/>
            <person name="Grijseels S."/>
            <person name="Prigent S."/>
            <person name="Ji B."/>
            <person name="Dainat J."/>
            <person name="Nielsen K.F."/>
            <person name="Frisvad J.C."/>
            <person name="Workman M."/>
            <person name="Nielsen J."/>
        </authorList>
    </citation>
    <scope>NUCLEOTIDE SEQUENCE [LARGE SCALE GENOMIC DNA]</scope>
    <source>
        <strain evidence="7">IBT 31811</strain>
    </source>
</reference>
<dbReference type="Proteomes" id="UP000191672">
    <property type="component" value="Unassembled WGS sequence"/>
</dbReference>
<sequence length="580" mass="63350">MPEDKQAYHYIGVDVGTGSARACVIDFQGNIVGLASQDIRTWQPYPEFYEQSTANIWDSISIAVKQAVRQSGVSPSRIRGLAFDATCSLSVMSRETNNPVSVSSPHFNNECNVILWLDHRAVDETKKINATGHSVLQYVGGSMSVEMEMPKIMWLKNHMDPQMFRDCKFYDLADALTHLATGQETRSYCSVICKQGYLPSGGENTQEGWQIDFLSSIGLEDLAADDFIQLGGVKGQNGHYLSAGHFVGHLTENAAAELGLTTAVAVGSGVIDAYAGWIGTVGAKVDLGLECSGDQAEHVARRLAVVAGTSTCHLAMSYDEIFVSGVWGPYRDVLFPGAYLAEGGQSATGELIRHIVESHSAFPAATKAAKAAGVGVYLFLNDCLRKEAEQRQVPHVSLLAKHFFFYGDLWGNRSPIADSQMSGAIIGLRSVQSIQNLALHYYGVLEFIALQTRQIIETMNEHGHQLSTIFMSGSQTQNDILVHLIASTCNMPVVLPEYVQAAVCHGAAMLGAMAASGNSGKTSESLWGVIRQMSKPGRRLDPTTDVNEQRLLQAKYEIFSDMCFKQREYRDLVDRRLNGE</sequence>
<feature type="domain" description="Carbohydrate kinase FGGY N-terminal" evidence="4">
    <location>
        <begin position="10"/>
        <end position="279"/>
    </location>
</feature>
<dbReference type="SUPFAM" id="SSF53067">
    <property type="entry name" value="Actin-like ATPase domain"/>
    <property type="match status" value="2"/>
</dbReference>
<dbReference type="PANTHER" id="PTHR43435:SF4">
    <property type="entry name" value="FGGY CARBOHYDRATE KINASE DOMAIN-CONTAINING PROTEIN"/>
    <property type="match status" value="1"/>
</dbReference>
<dbReference type="PIRSF" id="PIRSF000538">
    <property type="entry name" value="GlpK"/>
    <property type="match status" value="1"/>
</dbReference>
<accession>A0A1V6QHG1</accession>
<comment type="similarity">
    <text evidence="1">Belongs to the FGGY kinase family.</text>
</comment>
<dbReference type="Pfam" id="PF02782">
    <property type="entry name" value="FGGY_C"/>
    <property type="match status" value="1"/>
</dbReference>
<evidence type="ECO:0000313" key="6">
    <source>
        <dbReference type="EMBL" id="OQD88660.1"/>
    </source>
</evidence>
<evidence type="ECO:0008006" key="8">
    <source>
        <dbReference type="Google" id="ProtNLM"/>
    </source>
</evidence>
<evidence type="ECO:0000256" key="1">
    <source>
        <dbReference type="ARBA" id="ARBA00009156"/>
    </source>
</evidence>
<evidence type="ECO:0000259" key="5">
    <source>
        <dbReference type="Pfam" id="PF02782"/>
    </source>
</evidence>
<dbReference type="NCBIfam" id="TIGR01315">
    <property type="entry name" value="5C_CHO_kinase"/>
    <property type="match status" value="1"/>
</dbReference>